<evidence type="ECO:0000256" key="1">
    <source>
        <dbReference type="ARBA" id="ARBA00008416"/>
    </source>
</evidence>
<proteinExistence type="inferred from homology"/>
<protein>
    <submittedName>
        <fullName evidence="6">Pirin family protein</fullName>
    </submittedName>
</protein>
<organism evidence="6 7">
    <name type="scientific">Xanthocytophaga flava</name>
    <dbReference type="NCBI Taxonomy" id="3048013"/>
    <lineage>
        <taxon>Bacteria</taxon>
        <taxon>Pseudomonadati</taxon>
        <taxon>Bacteroidota</taxon>
        <taxon>Cytophagia</taxon>
        <taxon>Cytophagales</taxon>
        <taxon>Rhodocytophagaceae</taxon>
        <taxon>Xanthocytophaga</taxon>
    </lineage>
</organism>
<feature type="domain" description="Pirin C-terminal" evidence="5">
    <location>
        <begin position="183"/>
        <end position="281"/>
    </location>
</feature>
<comment type="caution">
    <text evidence="6">The sequence shown here is derived from an EMBL/GenBank/DDBJ whole genome shotgun (WGS) entry which is preliminary data.</text>
</comment>
<evidence type="ECO:0000256" key="3">
    <source>
        <dbReference type="RuleBase" id="RU003457"/>
    </source>
</evidence>
<accession>A0AAE3QSG4</accession>
<dbReference type="InterPro" id="IPR012093">
    <property type="entry name" value="Pirin"/>
</dbReference>
<feature type="binding site" evidence="2">
    <location>
        <position position="58"/>
    </location>
    <ligand>
        <name>Fe cation</name>
        <dbReference type="ChEBI" id="CHEBI:24875"/>
    </ligand>
</feature>
<evidence type="ECO:0000259" key="5">
    <source>
        <dbReference type="Pfam" id="PF05726"/>
    </source>
</evidence>
<dbReference type="Pfam" id="PF02678">
    <property type="entry name" value="Pirin"/>
    <property type="match status" value="1"/>
</dbReference>
<dbReference type="Proteomes" id="UP001241110">
    <property type="component" value="Unassembled WGS sequence"/>
</dbReference>
<dbReference type="EMBL" id="JASJOS010000015">
    <property type="protein sequence ID" value="MDJ1484515.1"/>
    <property type="molecule type" value="Genomic_DNA"/>
</dbReference>
<dbReference type="PANTHER" id="PTHR43594">
    <property type="entry name" value="QUERCETIN 2,3-DIOXYGENASE"/>
    <property type="match status" value="1"/>
</dbReference>
<comment type="similarity">
    <text evidence="1 3">Belongs to the pirin family.</text>
</comment>
<feature type="binding site" evidence="2">
    <location>
        <position position="104"/>
    </location>
    <ligand>
        <name>Fe cation</name>
        <dbReference type="ChEBI" id="CHEBI:24875"/>
    </ligand>
</feature>
<dbReference type="GO" id="GO:0046872">
    <property type="term" value="F:metal ion binding"/>
    <property type="evidence" value="ECO:0007669"/>
    <property type="project" value="UniProtKB-KW"/>
</dbReference>
<dbReference type="Pfam" id="PF05726">
    <property type="entry name" value="Pirin_C"/>
    <property type="match status" value="1"/>
</dbReference>
<evidence type="ECO:0000313" key="6">
    <source>
        <dbReference type="EMBL" id="MDJ1484515.1"/>
    </source>
</evidence>
<evidence type="ECO:0000259" key="4">
    <source>
        <dbReference type="Pfam" id="PF02678"/>
    </source>
</evidence>
<dbReference type="Gene3D" id="2.60.120.10">
    <property type="entry name" value="Jelly Rolls"/>
    <property type="match status" value="2"/>
</dbReference>
<gene>
    <name evidence="6" type="ORF">QNI16_28715</name>
</gene>
<evidence type="ECO:0000313" key="7">
    <source>
        <dbReference type="Proteomes" id="UP001241110"/>
    </source>
</evidence>
<dbReference type="CDD" id="cd02247">
    <property type="entry name" value="cupin_pirin_C"/>
    <property type="match status" value="1"/>
</dbReference>
<dbReference type="InterPro" id="IPR053186">
    <property type="entry name" value="QDO-related"/>
</dbReference>
<feature type="binding site" evidence="2">
    <location>
        <position position="60"/>
    </location>
    <ligand>
        <name>Fe cation</name>
        <dbReference type="ChEBI" id="CHEBI:24875"/>
    </ligand>
</feature>
<keyword evidence="2" id="KW-0479">Metal-binding</keyword>
<comment type="cofactor">
    <cofactor evidence="2">
        <name>Fe cation</name>
        <dbReference type="ChEBI" id="CHEBI:24875"/>
    </cofactor>
    <text evidence="2">Binds 1 Fe cation per subunit.</text>
</comment>
<dbReference type="RefSeq" id="WP_313985926.1">
    <property type="nucleotide sequence ID" value="NZ_JASJOS010000015.1"/>
</dbReference>
<dbReference type="CDD" id="cd02909">
    <property type="entry name" value="cupin_pirin_N"/>
    <property type="match status" value="1"/>
</dbReference>
<sequence length="285" mass="31638">MKKIAHILLGREKLITPTEKVLQPLPHKDFRFASPFILLHHGGPDTIPPGSENRIHPHPHRGFAPVSYILQGQFHHKDNTGNDQILNAGDVQWMFAGKGILHSEGPSEHIHHNGGTNEMVQLWINVPASHKWDEPRYQYAAKEAMPAIFKEEGIDIRLVSGTLDNQTGPITISYTPITSAMGTIRAGKTIRVPVVSGYWTLVYIMDGSIMIDGTTTIDKHNLIIFEKEGDAFSLTAHTDAIILFLSGEPIDEPVAAKDNFVMTTMAEVDQAIEDYKNGLFGTLDY</sequence>
<dbReference type="PIRSF" id="PIRSF006232">
    <property type="entry name" value="Pirin"/>
    <property type="match status" value="1"/>
</dbReference>
<dbReference type="InterPro" id="IPR003829">
    <property type="entry name" value="Pirin_N_dom"/>
</dbReference>
<keyword evidence="2" id="KW-0408">Iron</keyword>
<dbReference type="PANTHER" id="PTHR43594:SF1">
    <property type="entry name" value="QUERCETIN 2,3-DIOXYGENASE PA2418-RELATED"/>
    <property type="match status" value="1"/>
</dbReference>
<dbReference type="AlphaFoldDB" id="A0AAE3QSG4"/>
<feature type="binding site" evidence="2">
    <location>
        <position position="102"/>
    </location>
    <ligand>
        <name>Fe cation</name>
        <dbReference type="ChEBI" id="CHEBI:24875"/>
    </ligand>
</feature>
<reference evidence="6" key="1">
    <citation type="submission" date="2023-05" db="EMBL/GenBank/DDBJ databases">
        <authorList>
            <person name="Zhang X."/>
        </authorList>
    </citation>
    <scope>NUCLEOTIDE SEQUENCE</scope>
    <source>
        <strain evidence="6">YF14B1</strain>
    </source>
</reference>
<feature type="domain" description="Pirin N-terminal" evidence="4">
    <location>
        <begin position="27"/>
        <end position="124"/>
    </location>
</feature>
<dbReference type="InterPro" id="IPR008778">
    <property type="entry name" value="Pirin_C_dom"/>
</dbReference>
<dbReference type="InterPro" id="IPR014710">
    <property type="entry name" value="RmlC-like_jellyroll"/>
</dbReference>
<dbReference type="SUPFAM" id="SSF51182">
    <property type="entry name" value="RmlC-like cupins"/>
    <property type="match status" value="1"/>
</dbReference>
<dbReference type="InterPro" id="IPR011051">
    <property type="entry name" value="RmlC_Cupin_sf"/>
</dbReference>
<name>A0AAE3QSG4_9BACT</name>
<evidence type="ECO:0000256" key="2">
    <source>
        <dbReference type="PIRSR" id="PIRSR006232-1"/>
    </source>
</evidence>